<dbReference type="SUPFAM" id="SSF50729">
    <property type="entry name" value="PH domain-like"/>
    <property type="match status" value="1"/>
</dbReference>
<proteinExistence type="predicted"/>
<evidence type="ECO:0000313" key="3">
    <source>
        <dbReference type="EMBL" id="KNC47468.1"/>
    </source>
</evidence>
<dbReference type="Pfam" id="PF00169">
    <property type="entry name" value="PH"/>
    <property type="match status" value="1"/>
</dbReference>
<dbReference type="RefSeq" id="XP_013759404.1">
    <property type="nucleotide sequence ID" value="XM_013903950.1"/>
</dbReference>
<evidence type="ECO:0000313" key="4">
    <source>
        <dbReference type="Proteomes" id="UP000054408"/>
    </source>
</evidence>
<dbReference type="AlphaFoldDB" id="A0A0L0D832"/>
<dbReference type="EMBL" id="GL349447">
    <property type="protein sequence ID" value="KNC47468.1"/>
    <property type="molecule type" value="Genomic_DNA"/>
</dbReference>
<dbReference type="Gene3D" id="2.30.29.30">
    <property type="entry name" value="Pleckstrin-homology domain (PH domain)/Phosphotyrosine-binding domain (PTB)"/>
    <property type="match status" value="1"/>
</dbReference>
<protein>
    <recommendedName>
        <fullName evidence="2">PH domain-containing protein</fullName>
    </recommendedName>
</protein>
<evidence type="ECO:0000259" key="2">
    <source>
        <dbReference type="PROSITE" id="PS50003"/>
    </source>
</evidence>
<keyword evidence="4" id="KW-1185">Reference proteome</keyword>
<gene>
    <name evidence="3" type="ORF">AMSG_02485</name>
</gene>
<evidence type="ECO:0000256" key="1">
    <source>
        <dbReference type="SAM" id="MobiDB-lite"/>
    </source>
</evidence>
<name>A0A0L0D832_THETB</name>
<feature type="region of interest" description="Disordered" evidence="1">
    <location>
        <begin position="1"/>
        <end position="90"/>
    </location>
</feature>
<dbReference type="InterPro" id="IPR011993">
    <property type="entry name" value="PH-like_dom_sf"/>
</dbReference>
<dbReference type="PROSITE" id="PS50003">
    <property type="entry name" value="PH_DOMAIN"/>
    <property type="match status" value="1"/>
</dbReference>
<dbReference type="InterPro" id="IPR001849">
    <property type="entry name" value="PH_domain"/>
</dbReference>
<dbReference type="PANTHER" id="PTHR45725:SF1">
    <property type="entry name" value="DISHEVELLED ASSOCIATED ACTIVATOR OF MORPHOGENESIS, ISOFORM D"/>
    <property type="match status" value="1"/>
</dbReference>
<organism evidence="3 4">
    <name type="scientific">Thecamonas trahens ATCC 50062</name>
    <dbReference type="NCBI Taxonomy" id="461836"/>
    <lineage>
        <taxon>Eukaryota</taxon>
        <taxon>Apusozoa</taxon>
        <taxon>Apusomonadida</taxon>
        <taxon>Apusomonadidae</taxon>
        <taxon>Thecamonas</taxon>
    </lineage>
</organism>
<feature type="domain" description="PH" evidence="2">
    <location>
        <begin position="173"/>
        <end position="347"/>
    </location>
</feature>
<feature type="compositionally biased region" description="Basic and acidic residues" evidence="1">
    <location>
        <begin position="1"/>
        <end position="51"/>
    </location>
</feature>
<dbReference type="Proteomes" id="UP000054408">
    <property type="component" value="Unassembled WGS sequence"/>
</dbReference>
<dbReference type="GeneID" id="25562165"/>
<sequence>MRRQQEQMRQDQMRRQQEQLRQDQMRRQREQMDRDRRMREDSARRQREANARRVAVTQQVTAMQHATMAAAASGSGGTPSAPPAPEPGDADFVDVDDIDWDNWKPPVGPGGYTFFADGPVKFATLPDGSSISKQGGQLIIMTEAGGFADIPGPKKWTSAAESAARRAQLPAEPVNRAGNVVKLSKARMAITGSARWQKRFLVMIGSVFSYYKTEAEASDAALARGVFTFGAGSTVSAVESTTPRQKDAFELKAQNPSVFKMMVSPMSVVSPTLGVVGRDNVFAIHIPARHGEMANDMVDIVSTSSVFSMASKINAAREATRARTYYFQCTTAAERDAWIAAIQTNLAIAVANGEMREKQVSEFHKTFSRLLTDNELAGLDIGMLFDEFYLTPAQRAAAAAAPPPQPSAPPADASAPPPSAPPPSAPPPSAPPAGGGGAAKVYMPAQAQPALFTPAAPPGGAGVPGVAVDIGAFANVSSASLLEAPPPYTP</sequence>
<feature type="compositionally biased region" description="Low complexity" evidence="1">
    <location>
        <begin position="54"/>
        <end position="73"/>
    </location>
</feature>
<dbReference type="InterPro" id="IPR051425">
    <property type="entry name" value="Formin_Homology"/>
</dbReference>
<reference evidence="3 4" key="1">
    <citation type="submission" date="2010-05" db="EMBL/GenBank/DDBJ databases">
        <title>The Genome Sequence of Thecamonas trahens ATCC 50062.</title>
        <authorList>
            <consortium name="The Broad Institute Genome Sequencing Platform"/>
            <person name="Russ C."/>
            <person name="Cuomo C."/>
            <person name="Shea T."/>
            <person name="Young S.K."/>
            <person name="Zeng Q."/>
            <person name="Koehrsen M."/>
            <person name="Haas B."/>
            <person name="Borodovsky M."/>
            <person name="Guigo R."/>
            <person name="Alvarado L."/>
            <person name="Berlin A."/>
            <person name="Bochicchio J."/>
            <person name="Borenstein D."/>
            <person name="Chapman S."/>
            <person name="Chen Z."/>
            <person name="Freedman E."/>
            <person name="Gellesch M."/>
            <person name="Goldberg J."/>
            <person name="Griggs A."/>
            <person name="Gujja S."/>
            <person name="Heilman E."/>
            <person name="Heiman D."/>
            <person name="Hepburn T."/>
            <person name="Howarth C."/>
            <person name="Jen D."/>
            <person name="Larson L."/>
            <person name="Mehta T."/>
            <person name="Park D."/>
            <person name="Pearson M."/>
            <person name="Roberts A."/>
            <person name="Saif S."/>
            <person name="Shenoy N."/>
            <person name="Sisk P."/>
            <person name="Stolte C."/>
            <person name="Sykes S."/>
            <person name="Thomson T."/>
            <person name="Walk T."/>
            <person name="White J."/>
            <person name="Yandava C."/>
            <person name="Burger G."/>
            <person name="Gray M.W."/>
            <person name="Holland P.W.H."/>
            <person name="King N."/>
            <person name="Lang F.B.F."/>
            <person name="Roger A.J."/>
            <person name="Ruiz-Trillo I."/>
            <person name="Lander E."/>
            <person name="Nusbaum C."/>
        </authorList>
    </citation>
    <scope>NUCLEOTIDE SEQUENCE [LARGE SCALE GENOMIC DNA]</scope>
    <source>
        <strain evidence="3 4">ATCC 50062</strain>
    </source>
</reference>
<dbReference type="SMART" id="SM00233">
    <property type="entry name" value="PH"/>
    <property type="match status" value="1"/>
</dbReference>
<dbReference type="PANTHER" id="PTHR45725">
    <property type="entry name" value="FORMIN HOMOLOGY 2 FAMILY MEMBER"/>
    <property type="match status" value="1"/>
</dbReference>
<feature type="compositionally biased region" description="Pro residues" evidence="1">
    <location>
        <begin position="401"/>
        <end position="431"/>
    </location>
</feature>
<accession>A0A0L0D832</accession>
<feature type="region of interest" description="Disordered" evidence="1">
    <location>
        <begin position="396"/>
        <end position="441"/>
    </location>
</feature>